<proteinExistence type="predicted"/>
<dbReference type="InterPro" id="IPR036568">
    <property type="entry name" value="GGCT-like_sf"/>
</dbReference>
<dbReference type="CDD" id="cd06661">
    <property type="entry name" value="GGCT_like"/>
    <property type="match status" value="1"/>
</dbReference>
<dbReference type="SUPFAM" id="SSF110857">
    <property type="entry name" value="Gamma-glutamyl cyclotransferase-like"/>
    <property type="match status" value="1"/>
</dbReference>
<dbReference type="InterPro" id="IPR009288">
    <property type="entry name" value="AIG2-like_dom"/>
</dbReference>
<dbReference type="RefSeq" id="WP_119554192.1">
    <property type="nucleotide sequence ID" value="NZ_QXMN01000015.1"/>
</dbReference>
<protein>
    <submittedName>
        <fullName evidence="2">Gamma-glutamylcyclotransferase</fullName>
    </submittedName>
</protein>
<accession>A0A9X8D502</accession>
<sequence length="140" mass="15330">MMPHVLVYGTLRRGGRNDIARYRPAPVFVGEAVIGGTLYDLGAYPGVVLGGAGRVTGEVYSIAPEVERELDLLEEVADDDSGEYIRRSVRVAVGTHWIDCLVYEIHPTRIAGCRVIDSGDWIAHAAEIAAKVHRFSQPKE</sequence>
<dbReference type="Gene3D" id="3.10.490.10">
    <property type="entry name" value="Gamma-glutamyl cyclotransferase-like"/>
    <property type="match status" value="1"/>
</dbReference>
<evidence type="ECO:0000259" key="1">
    <source>
        <dbReference type="Pfam" id="PF06094"/>
    </source>
</evidence>
<gene>
    <name evidence="2" type="ORF">D3H34_14005</name>
</gene>
<dbReference type="AlphaFoldDB" id="A0A9X8D502"/>
<feature type="domain" description="Gamma-glutamylcyclotransferase AIG2-like" evidence="1">
    <location>
        <begin position="5"/>
        <end position="122"/>
    </location>
</feature>
<organism evidence="2 3">
    <name type="scientific">Acidovorax cavernicola</name>
    <dbReference type="NCBI Taxonomy" id="1675792"/>
    <lineage>
        <taxon>Bacteria</taxon>
        <taxon>Pseudomonadati</taxon>
        <taxon>Pseudomonadota</taxon>
        <taxon>Betaproteobacteria</taxon>
        <taxon>Burkholderiales</taxon>
        <taxon>Comamonadaceae</taxon>
        <taxon>Acidovorax</taxon>
    </lineage>
</organism>
<dbReference type="OrthoDB" id="8538589at2"/>
<dbReference type="Pfam" id="PF06094">
    <property type="entry name" value="GGACT"/>
    <property type="match status" value="1"/>
</dbReference>
<reference evidence="2 3" key="1">
    <citation type="submission" date="2018-09" db="EMBL/GenBank/DDBJ databases">
        <title>Acidovorax cavernicola nov. sp. isolated from Gruta de las Maravillas (Aracena, Spain).</title>
        <authorList>
            <person name="Jurado V."/>
            <person name="Gutierrez-Patricio S."/>
            <person name="Gonzalez-Pimentel J.L."/>
            <person name="Miller A.Z."/>
            <person name="Laiz L."/>
            <person name="Saiz-Jimenez C."/>
        </authorList>
    </citation>
    <scope>NUCLEOTIDE SEQUENCE [LARGE SCALE GENOMIC DNA]</scope>
    <source>
        <strain evidence="2 3">1011MAR4D40.2</strain>
    </source>
</reference>
<evidence type="ECO:0000313" key="2">
    <source>
        <dbReference type="EMBL" id="RIX79656.1"/>
    </source>
</evidence>
<dbReference type="EMBL" id="QXMN01000015">
    <property type="protein sequence ID" value="RIX79656.1"/>
    <property type="molecule type" value="Genomic_DNA"/>
</dbReference>
<dbReference type="Proteomes" id="UP000265619">
    <property type="component" value="Unassembled WGS sequence"/>
</dbReference>
<comment type="caution">
    <text evidence="2">The sequence shown here is derived from an EMBL/GenBank/DDBJ whole genome shotgun (WGS) entry which is preliminary data.</text>
</comment>
<dbReference type="InterPro" id="IPR013024">
    <property type="entry name" value="GGCT-like"/>
</dbReference>
<evidence type="ECO:0000313" key="3">
    <source>
        <dbReference type="Proteomes" id="UP000265619"/>
    </source>
</evidence>
<name>A0A9X8D502_9BURK</name>
<keyword evidence="3" id="KW-1185">Reference proteome</keyword>